<gene>
    <name evidence="13" type="primary">BHLHE40</name>
</gene>
<dbReference type="CDD" id="cd19749">
    <property type="entry name" value="bHLH-O_DEC1"/>
    <property type="match status" value="1"/>
</dbReference>
<proteinExistence type="predicted"/>
<keyword evidence="8" id="KW-0238">DNA-binding</keyword>
<feature type="compositionally biased region" description="Basic and acidic residues" evidence="11">
    <location>
        <begin position="243"/>
        <end position="259"/>
    </location>
</feature>
<dbReference type="InterPro" id="IPR003650">
    <property type="entry name" value="Orange_dom"/>
</dbReference>
<evidence type="ECO:0000256" key="3">
    <source>
        <dbReference type="ARBA" id="ARBA00022491"/>
    </source>
</evidence>
<dbReference type="FunFam" id="4.10.280.10:FF:000020">
    <property type="entry name" value="class E basic helix-loop-helix protein 40"/>
    <property type="match status" value="1"/>
</dbReference>
<name>A0A8C8HBX7_ONCTS</name>
<evidence type="ECO:0000256" key="11">
    <source>
        <dbReference type="SAM" id="MobiDB-lite"/>
    </source>
</evidence>
<evidence type="ECO:0000256" key="9">
    <source>
        <dbReference type="ARBA" id="ARBA00023163"/>
    </source>
</evidence>
<feature type="compositionally biased region" description="Basic and acidic residues" evidence="11">
    <location>
        <begin position="301"/>
        <end position="310"/>
    </location>
</feature>
<dbReference type="InterPro" id="IPR050370">
    <property type="entry name" value="HES_HEY"/>
</dbReference>
<dbReference type="GO" id="GO:0046983">
    <property type="term" value="F:protein dimerization activity"/>
    <property type="evidence" value="ECO:0007669"/>
    <property type="project" value="InterPro"/>
</dbReference>
<dbReference type="Gene3D" id="4.10.280.10">
    <property type="entry name" value="Helix-loop-helix DNA-binding domain"/>
    <property type="match status" value="1"/>
</dbReference>
<keyword evidence="14" id="KW-1185">Reference proteome</keyword>
<dbReference type="GO" id="GO:0005634">
    <property type="term" value="C:nucleus"/>
    <property type="evidence" value="ECO:0007669"/>
    <property type="project" value="UniProtKB-SubCell"/>
</dbReference>
<evidence type="ECO:0000256" key="6">
    <source>
        <dbReference type="ARBA" id="ARBA00023015"/>
    </source>
</evidence>
<accession>A0A8C8HBX7</accession>
<reference evidence="13" key="1">
    <citation type="submission" date="2025-08" db="UniProtKB">
        <authorList>
            <consortium name="Ensembl"/>
        </authorList>
    </citation>
    <scope>IDENTIFICATION</scope>
</reference>
<evidence type="ECO:0000256" key="10">
    <source>
        <dbReference type="ARBA" id="ARBA00023242"/>
    </source>
</evidence>
<protein>
    <recommendedName>
        <fullName evidence="12">BHLH domain-containing protein</fullName>
    </recommendedName>
</protein>
<comment type="subcellular location">
    <subcellularLocation>
        <location evidence="2">Cytoplasm</location>
    </subcellularLocation>
    <subcellularLocation>
        <location evidence="1">Nucleus</location>
    </subcellularLocation>
</comment>
<reference evidence="13" key="2">
    <citation type="submission" date="2025-09" db="UniProtKB">
        <authorList>
            <consortium name="Ensembl"/>
        </authorList>
    </citation>
    <scope>IDENTIFICATION</scope>
</reference>
<evidence type="ECO:0000256" key="1">
    <source>
        <dbReference type="ARBA" id="ARBA00004123"/>
    </source>
</evidence>
<dbReference type="PROSITE" id="PS50888">
    <property type="entry name" value="BHLH"/>
    <property type="match status" value="1"/>
</dbReference>
<dbReference type="GO" id="GO:0003677">
    <property type="term" value="F:DNA binding"/>
    <property type="evidence" value="ECO:0007669"/>
    <property type="project" value="UniProtKB-KW"/>
</dbReference>
<sequence>MERITSAQPPPCMAKHQLLEMADMQGMDFPMYVYKPRRGLKRGEDSKESYKLPHRLIEKKRRDRINECIAQLKDLLPEHLKLATLGHLEKAVVLELTLKHVKALSTLLDQQQQKIIALQNGMQISKFDTVRHTVSFYYGLHLIPPDQQYYLLVTYHRDGGFIAKTVVLLNISDMTLFLTGDQSSVSSENSEEMFRLGFHVCAKEVLQYLANQESSKDHLIPSHMISHLQKVASEVLQGPPRPQPEESTHKPVESMEKPAGHPPKGNEGNAKNFVSVIQRTYPHGHGEQSGSDTDTDSGYGGEHEKRDPKGQHTSCYGKEGDLKYDVAERMAGGGIKQEGDEPQIKRLRADSSEDESSSGQVVSSHGSYMSFSQHQTPLCMPFYLIPQMAAAWPMLEKCWYQGGMPLLYPGMSGSAASLSPEKLPQNLVMSPRPGSPAHHQAPMDSPALFQALKQVPPMNLESKD</sequence>
<dbReference type="Proteomes" id="UP000694402">
    <property type="component" value="Unassembled WGS sequence"/>
</dbReference>
<feature type="region of interest" description="Disordered" evidence="11">
    <location>
        <begin position="282"/>
        <end position="318"/>
    </location>
</feature>
<dbReference type="Pfam" id="PF07527">
    <property type="entry name" value="Hairy_orange"/>
    <property type="match status" value="1"/>
</dbReference>
<keyword evidence="3" id="KW-0678">Repressor</keyword>
<dbReference type="AlphaFoldDB" id="A0A8C8HBX7"/>
<dbReference type="Gene3D" id="6.10.250.980">
    <property type="match status" value="1"/>
</dbReference>
<dbReference type="Ensembl" id="ENSOTST00005067731.2">
    <property type="protein sequence ID" value="ENSOTSP00005062268.1"/>
    <property type="gene ID" value="ENSOTSG00005029834.2"/>
</dbReference>
<dbReference type="SUPFAM" id="SSF158457">
    <property type="entry name" value="Orange domain-like"/>
    <property type="match status" value="1"/>
</dbReference>
<evidence type="ECO:0000259" key="12">
    <source>
        <dbReference type="PROSITE" id="PS50888"/>
    </source>
</evidence>
<organism evidence="13 14">
    <name type="scientific">Oncorhynchus tshawytscha</name>
    <name type="common">Chinook salmon</name>
    <name type="synonym">Salmo tshawytscha</name>
    <dbReference type="NCBI Taxonomy" id="74940"/>
    <lineage>
        <taxon>Eukaryota</taxon>
        <taxon>Metazoa</taxon>
        <taxon>Chordata</taxon>
        <taxon>Craniata</taxon>
        <taxon>Vertebrata</taxon>
        <taxon>Euteleostomi</taxon>
        <taxon>Actinopterygii</taxon>
        <taxon>Neopterygii</taxon>
        <taxon>Teleostei</taxon>
        <taxon>Protacanthopterygii</taxon>
        <taxon>Salmoniformes</taxon>
        <taxon>Salmonidae</taxon>
        <taxon>Salmoninae</taxon>
        <taxon>Oncorhynchus</taxon>
    </lineage>
</organism>
<feature type="domain" description="BHLH" evidence="12">
    <location>
        <begin position="49"/>
        <end position="104"/>
    </location>
</feature>
<feature type="region of interest" description="Disordered" evidence="11">
    <location>
        <begin position="236"/>
        <end position="270"/>
    </location>
</feature>
<dbReference type="Pfam" id="PF00010">
    <property type="entry name" value="HLH"/>
    <property type="match status" value="1"/>
</dbReference>
<dbReference type="InterPro" id="IPR036638">
    <property type="entry name" value="HLH_DNA-bd_sf"/>
</dbReference>
<feature type="compositionally biased region" description="Basic and acidic residues" evidence="11">
    <location>
        <begin position="337"/>
        <end position="351"/>
    </location>
</feature>
<dbReference type="GeneTree" id="ENSGT00940000158384"/>
<dbReference type="SUPFAM" id="SSF47459">
    <property type="entry name" value="HLH, helix-loop-helix DNA-binding domain"/>
    <property type="match status" value="1"/>
</dbReference>
<keyword evidence="9" id="KW-0804">Transcription</keyword>
<keyword evidence="7" id="KW-0090">Biological rhythms</keyword>
<evidence type="ECO:0000313" key="14">
    <source>
        <dbReference type="Proteomes" id="UP000694402"/>
    </source>
</evidence>
<dbReference type="InterPro" id="IPR011598">
    <property type="entry name" value="bHLH_dom"/>
</dbReference>
<dbReference type="SMART" id="SM00511">
    <property type="entry name" value="ORANGE"/>
    <property type="match status" value="1"/>
</dbReference>
<dbReference type="GO" id="GO:0005737">
    <property type="term" value="C:cytoplasm"/>
    <property type="evidence" value="ECO:0007669"/>
    <property type="project" value="UniProtKB-SubCell"/>
</dbReference>
<evidence type="ECO:0000256" key="4">
    <source>
        <dbReference type="ARBA" id="ARBA00022499"/>
    </source>
</evidence>
<feature type="region of interest" description="Disordered" evidence="11">
    <location>
        <begin position="333"/>
        <end position="364"/>
    </location>
</feature>
<evidence type="ECO:0000313" key="13">
    <source>
        <dbReference type="Ensembl" id="ENSOTSP00005062268.1"/>
    </source>
</evidence>
<keyword evidence="10" id="KW-0539">Nucleus</keyword>
<evidence type="ECO:0000256" key="7">
    <source>
        <dbReference type="ARBA" id="ARBA00023108"/>
    </source>
</evidence>
<dbReference type="GO" id="GO:0006355">
    <property type="term" value="P:regulation of DNA-templated transcription"/>
    <property type="evidence" value="ECO:0007669"/>
    <property type="project" value="InterPro"/>
</dbReference>
<keyword evidence="4" id="KW-1017">Isopeptide bond</keyword>
<dbReference type="GO" id="GO:0048511">
    <property type="term" value="P:rhythmic process"/>
    <property type="evidence" value="ECO:0007669"/>
    <property type="project" value="UniProtKB-KW"/>
</dbReference>
<dbReference type="PANTHER" id="PTHR10985">
    <property type="entry name" value="BASIC HELIX-LOOP-HELIX TRANSCRIPTION FACTOR, HES-RELATED"/>
    <property type="match status" value="1"/>
</dbReference>
<dbReference type="SMART" id="SM00353">
    <property type="entry name" value="HLH"/>
    <property type="match status" value="1"/>
</dbReference>
<evidence type="ECO:0000256" key="8">
    <source>
        <dbReference type="ARBA" id="ARBA00023125"/>
    </source>
</evidence>
<evidence type="ECO:0000256" key="5">
    <source>
        <dbReference type="ARBA" id="ARBA00022843"/>
    </source>
</evidence>
<evidence type="ECO:0000256" key="2">
    <source>
        <dbReference type="ARBA" id="ARBA00004496"/>
    </source>
</evidence>
<keyword evidence="6" id="KW-0805">Transcription regulation</keyword>
<keyword evidence="5" id="KW-0832">Ubl conjugation</keyword>